<comment type="similarity">
    <text evidence="1">Belongs to the cytidine and deoxycytidylate deaminase family. ADAT2 subfamily.</text>
</comment>
<evidence type="ECO:0000256" key="4">
    <source>
        <dbReference type="ARBA" id="ARBA00022723"/>
    </source>
</evidence>
<keyword evidence="6 8" id="KW-0862">Zinc</keyword>
<feature type="binding site" evidence="8">
    <location>
        <position position="91"/>
    </location>
    <ligand>
        <name>Zn(2+)</name>
        <dbReference type="ChEBI" id="CHEBI:29105"/>
        <note>catalytic</note>
    </ligand>
</feature>
<evidence type="ECO:0000256" key="2">
    <source>
        <dbReference type="ARBA" id="ARBA00011738"/>
    </source>
</evidence>
<protein>
    <recommendedName>
        <fullName evidence="8">tRNA-specific adenosine deaminase</fullName>
        <ecNumber evidence="8">3.5.4.33</ecNumber>
    </recommendedName>
</protein>
<keyword evidence="11" id="KW-1185">Reference proteome</keyword>
<reference evidence="10 11" key="1">
    <citation type="journal article" date="2015" name="Genome Announc.">
        <title>Expanding the biotechnology potential of lactobacilli through comparative genomics of 213 strains and associated genera.</title>
        <authorList>
            <person name="Sun Z."/>
            <person name="Harris H.M."/>
            <person name="McCann A."/>
            <person name="Guo C."/>
            <person name="Argimon S."/>
            <person name="Zhang W."/>
            <person name="Yang X."/>
            <person name="Jeffery I.B."/>
            <person name="Cooney J.C."/>
            <person name="Kagawa T.F."/>
            <person name="Liu W."/>
            <person name="Song Y."/>
            <person name="Salvetti E."/>
            <person name="Wrobel A."/>
            <person name="Rasinkangas P."/>
            <person name="Parkhill J."/>
            <person name="Rea M.C."/>
            <person name="O'Sullivan O."/>
            <person name="Ritari J."/>
            <person name="Douillard F.P."/>
            <person name="Paul Ross R."/>
            <person name="Yang R."/>
            <person name="Briner A.E."/>
            <person name="Felis G.E."/>
            <person name="de Vos W.M."/>
            <person name="Barrangou R."/>
            <person name="Klaenhammer T.R."/>
            <person name="Caufield P.W."/>
            <person name="Cui Y."/>
            <person name="Zhang H."/>
            <person name="O'Toole P.W."/>
        </authorList>
    </citation>
    <scope>NUCLEOTIDE SEQUENCE [LARGE SCALE GENOMIC DNA]</scope>
    <source>
        <strain evidence="10 11">DSM 20534</strain>
    </source>
</reference>
<keyword evidence="5 8" id="KW-0378">Hydrolase</keyword>
<dbReference type="HAMAP" id="MF_00972">
    <property type="entry name" value="tRNA_aden_deaminase"/>
    <property type="match status" value="1"/>
</dbReference>
<dbReference type="Gene3D" id="3.40.140.10">
    <property type="entry name" value="Cytidine Deaminase, domain 2"/>
    <property type="match status" value="1"/>
</dbReference>
<evidence type="ECO:0000313" key="11">
    <source>
        <dbReference type="Proteomes" id="UP000050909"/>
    </source>
</evidence>
<evidence type="ECO:0000256" key="8">
    <source>
        <dbReference type="HAMAP-Rule" id="MF_00972"/>
    </source>
</evidence>
<dbReference type="CDD" id="cd01285">
    <property type="entry name" value="nucleoside_deaminase"/>
    <property type="match status" value="1"/>
</dbReference>
<gene>
    <name evidence="8" type="primary">tadA</name>
    <name evidence="10" type="ORF">FC62_GL001320</name>
</gene>
<dbReference type="InterPro" id="IPR016192">
    <property type="entry name" value="APOBEC/CMP_deaminase_Zn-bd"/>
</dbReference>
<evidence type="ECO:0000256" key="5">
    <source>
        <dbReference type="ARBA" id="ARBA00022801"/>
    </source>
</evidence>
<dbReference type="Pfam" id="PF14437">
    <property type="entry name" value="MafB19-deam"/>
    <property type="match status" value="1"/>
</dbReference>
<dbReference type="Proteomes" id="UP000050909">
    <property type="component" value="Unassembled WGS sequence"/>
</dbReference>
<dbReference type="GO" id="GO:0052717">
    <property type="term" value="F:tRNA-specific adenosine-34 deaminase activity"/>
    <property type="evidence" value="ECO:0007669"/>
    <property type="project" value="UniProtKB-UniRule"/>
</dbReference>
<evidence type="ECO:0000256" key="7">
    <source>
        <dbReference type="ARBA" id="ARBA00048045"/>
    </source>
</evidence>
<dbReference type="AlphaFoldDB" id="A0A0R1H220"/>
<dbReference type="PROSITE" id="PS00903">
    <property type="entry name" value="CYT_DCMP_DEAMINASES_1"/>
    <property type="match status" value="1"/>
</dbReference>
<keyword evidence="3 8" id="KW-0819">tRNA processing</keyword>
<dbReference type="GO" id="GO:0002100">
    <property type="term" value="P:tRNA wobble adenosine to inosine editing"/>
    <property type="evidence" value="ECO:0007669"/>
    <property type="project" value="UniProtKB-UniRule"/>
</dbReference>
<dbReference type="InterPro" id="IPR016193">
    <property type="entry name" value="Cytidine_deaminase-like"/>
</dbReference>
<dbReference type="InterPro" id="IPR058535">
    <property type="entry name" value="MafB19-deam"/>
</dbReference>
<comment type="subunit">
    <text evidence="2 8">Homodimer.</text>
</comment>
<dbReference type="PATRIC" id="fig|1423722.3.peg.1345"/>
<feature type="domain" description="CMP/dCMP-type deaminase" evidence="9">
    <location>
        <begin position="6"/>
        <end position="119"/>
    </location>
</feature>
<evidence type="ECO:0000313" key="10">
    <source>
        <dbReference type="EMBL" id="KRK37442.1"/>
    </source>
</evidence>
<evidence type="ECO:0000256" key="1">
    <source>
        <dbReference type="ARBA" id="ARBA00010669"/>
    </source>
</evidence>
<evidence type="ECO:0000256" key="3">
    <source>
        <dbReference type="ARBA" id="ARBA00022694"/>
    </source>
</evidence>
<comment type="caution">
    <text evidence="10">The sequence shown here is derived from an EMBL/GenBank/DDBJ whole genome shotgun (WGS) entry which is preliminary data.</text>
</comment>
<dbReference type="PROSITE" id="PS50096">
    <property type="entry name" value="IQ"/>
    <property type="match status" value="1"/>
</dbReference>
<comment type="catalytic activity">
    <reaction evidence="7 8">
        <text>adenosine(34) in tRNA + H2O + H(+) = inosine(34) in tRNA + NH4(+)</text>
        <dbReference type="Rhea" id="RHEA:43168"/>
        <dbReference type="Rhea" id="RHEA-COMP:10373"/>
        <dbReference type="Rhea" id="RHEA-COMP:10374"/>
        <dbReference type="ChEBI" id="CHEBI:15377"/>
        <dbReference type="ChEBI" id="CHEBI:15378"/>
        <dbReference type="ChEBI" id="CHEBI:28938"/>
        <dbReference type="ChEBI" id="CHEBI:74411"/>
        <dbReference type="ChEBI" id="CHEBI:82852"/>
        <dbReference type="EC" id="3.5.4.33"/>
    </reaction>
</comment>
<dbReference type="SUPFAM" id="SSF53927">
    <property type="entry name" value="Cytidine deaminase-like"/>
    <property type="match status" value="1"/>
</dbReference>
<sequence>MIFTKSAKENYMKLAFEQAELAQKQDEVPIGAVVVDSNGAVIGHGYNRRELDQNALKHAEMLAISEACQNLSTWRLEHCSIFVTLEPCPMCSGAIINSRIENVFYAAHDRKAGAAGSVVDLFKVPQFNHHPVVYPGLYEQKSAMLLQNFFRAIRARKKQK</sequence>
<evidence type="ECO:0000256" key="6">
    <source>
        <dbReference type="ARBA" id="ARBA00022833"/>
    </source>
</evidence>
<dbReference type="PANTHER" id="PTHR11079">
    <property type="entry name" value="CYTOSINE DEAMINASE FAMILY MEMBER"/>
    <property type="match status" value="1"/>
</dbReference>
<feature type="binding site" evidence="8">
    <location>
        <position position="88"/>
    </location>
    <ligand>
        <name>Zn(2+)</name>
        <dbReference type="ChEBI" id="CHEBI:29105"/>
        <note>catalytic</note>
    </ligand>
</feature>
<dbReference type="InterPro" id="IPR002125">
    <property type="entry name" value="CMP_dCMP_dom"/>
</dbReference>
<comment type="cofactor">
    <cofactor evidence="8">
        <name>Zn(2+)</name>
        <dbReference type="ChEBI" id="CHEBI:29105"/>
    </cofactor>
    <text evidence="8">Binds 1 zinc ion per subunit.</text>
</comment>
<dbReference type="PANTHER" id="PTHR11079:SF202">
    <property type="entry name" value="TRNA-SPECIFIC ADENOSINE DEAMINASE"/>
    <property type="match status" value="1"/>
</dbReference>
<dbReference type="EMBL" id="AZCV01000005">
    <property type="protein sequence ID" value="KRK37442.1"/>
    <property type="molecule type" value="Genomic_DNA"/>
</dbReference>
<feature type="binding site" evidence="8">
    <location>
        <position position="58"/>
    </location>
    <ligand>
        <name>Zn(2+)</name>
        <dbReference type="ChEBI" id="CHEBI:29105"/>
        <note>catalytic</note>
    </ligand>
</feature>
<name>A0A0R1H220_9LACO</name>
<dbReference type="GO" id="GO:0008270">
    <property type="term" value="F:zinc ion binding"/>
    <property type="evidence" value="ECO:0007669"/>
    <property type="project" value="UniProtKB-UniRule"/>
</dbReference>
<keyword evidence="4 8" id="KW-0479">Metal-binding</keyword>
<evidence type="ECO:0000259" key="9">
    <source>
        <dbReference type="PROSITE" id="PS51747"/>
    </source>
</evidence>
<dbReference type="FunFam" id="3.40.140.10:FF:000005">
    <property type="entry name" value="tRNA-specific adenosine deaminase"/>
    <property type="match status" value="1"/>
</dbReference>
<dbReference type="InterPro" id="IPR028883">
    <property type="entry name" value="tRNA_aden_deaminase"/>
</dbReference>
<organism evidence="10 11">
    <name type="scientific">Amylolactobacillus amylotrophicus DSM 20534</name>
    <dbReference type="NCBI Taxonomy" id="1423722"/>
    <lineage>
        <taxon>Bacteria</taxon>
        <taxon>Bacillati</taxon>
        <taxon>Bacillota</taxon>
        <taxon>Bacilli</taxon>
        <taxon>Lactobacillales</taxon>
        <taxon>Lactobacillaceae</taxon>
        <taxon>Amylolactobacillus</taxon>
    </lineage>
</organism>
<comment type="function">
    <text evidence="8">Catalyzes the deamination of adenosine to inosine at the wobble position 34 of tRNA(Arg2).</text>
</comment>
<dbReference type="PROSITE" id="PS51747">
    <property type="entry name" value="CYT_DCMP_DEAMINASES_2"/>
    <property type="match status" value="1"/>
</dbReference>
<feature type="active site" description="Proton donor" evidence="8">
    <location>
        <position position="60"/>
    </location>
</feature>
<dbReference type="EC" id="3.5.4.33" evidence="8"/>
<accession>A0A0R1H220</accession>
<proteinExistence type="inferred from homology"/>